<protein>
    <submittedName>
        <fullName evidence="4">Cell division inhibitor</fullName>
    </submittedName>
</protein>
<comment type="similarity">
    <text evidence="1">Belongs to the NAD(P)-dependent epimerase/dehydratase family. SDR39U1 subfamily.</text>
</comment>
<dbReference type="Pfam" id="PF08338">
    <property type="entry name" value="DUF1731"/>
    <property type="match status" value="1"/>
</dbReference>
<evidence type="ECO:0000313" key="4">
    <source>
        <dbReference type="EMBL" id="AKU91430.1"/>
    </source>
</evidence>
<feature type="domain" description="NAD-dependent epimerase/dehydratase" evidence="2">
    <location>
        <begin position="5"/>
        <end position="217"/>
    </location>
</feature>
<evidence type="ECO:0000313" key="5">
    <source>
        <dbReference type="Proteomes" id="UP000055590"/>
    </source>
</evidence>
<dbReference type="PANTHER" id="PTHR11092">
    <property type="entry name" value="SUGAR NUCLEOTIDE EPIMERASE RELATED"/>
    <property type="match status" value="1"/>
</dbReference>
<dbReference type="Gene3D" id="3.40.50.720">
    <property type="entry name" value="NAD(P)-binding Rossmann-like Domain"/>
    <property type="match status" value="1"/>
</dbReference>
<dbReference type="InterPro" id="IPR013549">
    <property type="entry name" value="DUF1731"/>
</dbReference>
<reference evidence="4 5" key="1">
    <citation type="submission" date="2015-08" db="EMBL/GenBank/DDBJ databases">
        <authorList>
            <person name="Babu N.S."/>
            <person name="Beckwith C.J."/>
            <person name="Beseler K.G."/>
            <person name="Brison A."/>
            <person name="Carone J.V."/>
            <person name="Caskin T.P."/>
            <person name="Diamond M."/>
            <person name="Durham M.E."/>
            <person name="Foxe J.M."/>
            <person name="Go M."/>
            <person name="Henderson B.A."/>
            <person name="Jones I.B."/>
            <person name="McGettigan J.A."/>
            <person name="Micheletti S.J."/>
            <person name="Nasrallah M.E."/>
            <person name="Ortiz D."/>
            <person name="Piller C.R."/>
            <person name="Privatt S.R."/>
            <person name="Schneider S.L."/>
            <person name="Sharp S."/>
            <person name="Smith T.C."/>
            <person name="Stanton J.D."/>
            <person name="Ullery H.E."/>
            <person name="Wilson R.J."/>
            <person name="Serrano M.G."/>
            <person name="Buck G."/>
            <person name="Lee V."/>
            <person name="Wang Y."/>
            <person name="Carvalho R."/>
            <person name="Voegtly L."/>
            <person name="Shi R."/>
            <person name="Duckworth R."/>
            <person name="Johnson A."/>
            <person name="Loviza R."/>
            <person name="Walstead R."/>
            <person name="Shah Z."/>
            <person name="Kiflezghi M."/>
            <person name="Wade K."/>
            <person name="Ball S.L."/>
            <person name="Bradley K.W."/>
            <person name="Asai D.J."/>
            <person name="Bowman C.A."/>
            <person name="Russell D.A."/>
            <person name="Pope W.H."/>
            <person name="Jacobs-Sera D."/>
            <person name="Hendrix R.W."/>
            <person name="Hatfull G.F."/>
        </authorList>
    </citation>
    <scope>NUCLEOTIDE SEQUENCE [LARGE SCALE GENOMIC DNA]</scope>
    <source>
        <strain evidence="4 5">DSM 27710</strain>
    </source>
</reference>
<dbReference type="GO" id="GO:0051301">
    <property type="term" value="P:cell division"/>
    <property type="evidence" value="ECO:0007669"/>
    <property type="project" value="UniProtKB-KW"/>
</dbReference>
<evidence type="ECO:0000256" key="1">
    <source>
        <dbReference type="ARBA" id="ARBA00009353"/>
    </source>
</evidence>
<dbReference type="SUPFAM" id="SSF51735">
    <property type="entry name" value="NAD(P)-binding Rossmann-fold domains"/>
    <property type="match status" value="1"/>
</dbReference>
<dbReference type="PANTHER" id="PTHR11092:SF0">
    <property type="entry name" value="EPIMERASE FAMILY PROTEIN SDR39U1"/>
    <property type="match status" value="1"/>
</dbReference>
<dbReference type="InterPro" id="IPR010099">
    <property type="entry name" value="SDR39U1"/>
</dbReference>
<dbReference type="EMBL" id="CP012332">
    <property type="protein sequence ID" value="AKU91430.1"/>
    <property type="molecule type" value="Genomic_DNA"/>
</dbReference>
<name>A0A0K1PD33_9BACT</name>
<gene>
    <name evidence="4" type="ORF">AKJ08_1817</name>
</gene>
<proteinExistence type="inferred from homology"/>
<dbReference type="Pfam" id="PF01370">
    <property type="entry name" value="Epimerase"/>
    <property type="match status" value="1"/>
</dbReference>
<dbReference type="InterPro" id="IPR036291">
    <property type="entry name" value="NAD(P)-bd_dom_sf"/>
</dbReference>
<dbReference type="InterPro" id="IPR001509">
    <property type="entry name" value="Epimerase_deHydtase"/>
</dbReference>
<keyword evidence="4" id="KW-0132">Cell division</keyword>
<dbReference type="KEGG" id="vin:AKJ08_1817"/>
<keyword evidence="5" id="KW-1185">Reference proteome</keyword>
<keyword evidence="4" id="KW-0131">Cell cycle</keyword>
<dbReference type="NCBIfam" id="TIGR01777">
    <property type="entry name" value="yfcH"/>
    <property type="match status" value="1"/>
</dbReference>
<feature type="domain" description="DUF1731" evidence="3">
    <location>
        <begin position="252"/>
        <end position="297"/>
    </location>
</feature>
<dbReference type="AlphaFoldDB" id="A0A0K1PD33"/>
<evidence type="ECO:0000259" key="3">
    <source>
        <dbReference type="Pfam" id="PF08338"/>
    </source>
</evidence>
<organism evidence="4 5">
    <name type="scientific">Vulgatibacter incomptus</name>
    <dbReference type="NCBI Taxonomy" id="1391653"/>
    <lineage>
        <taxon>Bacteria</taxon>
        <taxon>Pseudomonadati</taxon>
        <taxon>Myxococcota</taxon>
        <taxon>Myxococcia</taxon>
        <taxon>Myxococcales</taxon>
        <taxon>Cystobacterineae</taxon>
        <taxon>Vulgatibacteraceae</taxon>
        <taxon>Vulgatibacter</taxon>
    </lineage>
</organism>
<evidence type="ECO:0000259" key="2">
    <source>
        <dbReference type="Pfam" id="PF01370"/>
    </source>
</evidence>
<dbReference type="RefSeq" id="WP_050725740.1">
    <property type="nucleotide sequence ID" value="NZ_CP012332.1"/>
</dbReference>
<accession>A0A0K1PD33</accession>
<sequence>MARTIAITGATGLIGGAVARALVDRGDRVIALVRRPPRPELPPSVEQRAWTASDPVAPLQGAEAVVNLVGASVAAGRWTEARKRRIVESRIAGTRSVVEGIRAEGGAVRVLVSASAIGFYGDTGVVEIDEDSPPGSGFLADLSRRWEAGAVEASGLGARVVQLRTGVVLAREGGALAKLEPIFRLGLGGPVGSGEQLVPWIHLDDEVGLILHVLDRDDLEGPMICAAPNPVSSAVFAKEIGHALGRPAILPVPTLALRALFGEMASLFLGSNRAAPAKALETGYRFRYPEIRPALEAAISSGRASSRRGR</sequence>
<dbReference type="PATRIC" id="fig|1391653.3.peg.1906"/>
<dbReference type="OrthoDB" id="5292533at2"/>
<dbReference type="STRING" id="1391653.AKJ08_1817"/>
<dbReference type="Proteomes" id="UP000055590">
    <property type="component" value="Chromosome"/>
</dbReference>